<dbReference type="AlphaFoldDB" id="A0A7W6ZZM5"/>
<sequence>MEHWLNAGLGRMLSVVVPCYNEEHGLSELHRRVTTVCENCVGSAYELVLVNDGSGDRTWAAMCEMAERDKHIVAVNLSRNHGHQLALSAGLKLCRGDRILVLDADLQDPPELLPKMMERMDAGCDVVFGQRIKREGETAFKKTSAFIFYRLLNRIVDINIPPDTGDFRLMTRRALDILNSMPEHHRFIRGMVSWIGMRQEAIPYERAARFSGETKYPLHKMIRFAIDAITGFSIRPLRMATYVGLGFGLAEVFLLAYVIIEYLLGHTIEGWTSLAVIILAVGSVQLFVAGVMGEYLGRLYIEAKGRPLFIIQDVRCSDEHAQTRSIEKAFEHESRN</sequence>
<name>A0A7W6ZZM5_9HYPH</name>
<comment type="similarity">
    <text evidence="8">Belongs to the glycosyltransferase 2 family. GtrB subfamily.</text>
</comment>
<dbReference type="GO" id="GO:0004582">
    <property type="term" value="F:dolichyl-phosphate beta-D-mannosyltransferase activity"/>
    <property type="evidence" value="ECO:0007669"/>
    <property type="project" value="UniProtKB-EC"/>
</dbReference>
<evidence type="ECO:0000256" key="1">
    <source>
        <dbReference type="ARBA" id="ARBA00004651"/>
    </source>
</evidence>
<keyword evidence="6 9" id="KW-1133">Transmembrane helix</keyword>
<dbReference type="InterPro" id="IPR050256">
    <property type="entry name" value="Glycosyltransferase_2"/>
</dbReference>
<keyword evidence="3 11" id="KW-0328">Glycosyltransferase</keyword>
<feature type="domain" description="Glycosyltransferase 2-like" evidence="10">
    <location>
        <begin position="14"/>
        <end position="175"/>
    </location>
</feature>
<evidence type="ECO:0000256" key="9">
    <source>
        <dbReference type="SAM" id="Phobius"/>
    </source>
</evidence>
<dbReference type="CDD" id="cd04187">
    <property type="entry name" value="DPM1_like_bac"/>
    <property type="match status" value="1"/>
</dbReference>
<evidence type="ECO:0000256" key="3">
    <source>
        <dbReference type="ARBA" id="ARBA00022676"/>
    </source>
</evidence>
<dbReference type="InterPro" id="IPR001173">
    <property type="entry name" value="Glyco_trans_2-like"/>
</dbReference>
<keyword evidence="12" id="KW-1185">Reference proteome</keyword>
<dbReference type="EMBL" id="JACIIG010000033">
    <property type="protein sequence ID" value="MBB4571686.1"/>
    <property type="molecule type" value="Genomic_DNA"/>
</dbReference>
<proteinExistence type="inferred from homology"/>
<dbReference type="RefSeq" id="WP_051264272.1">
    <property type="nucleotide sequence ID" value="NZ_JACIIG010000033.1"/>
</dbReference>
<evidence type="ECO:0000313" key="12">
    <source>
        <dbReference type="Proteomes" id="UP000543836"/>
    </source>
</evidence>
<comment type="caution">
    <text evidence="11">The sequence shown here is derived from an EMBL/GenBank/DDBJ whole genome shotgun (WGS) entry which is preliminary data.</text>
</comment>
<dbReference type="Proteomes" id="UP000543836">
    <property type="component" value="Unassembled WGS sequence"/>
</dbReference>
<dbReference type="Gene3D" id="3.90.550.10">
    <property type="entry name" value="Spore Coat Polysaccharide Biosynthesis Protein SpsA, Chain A"/>
    <property type="match status" value="1"/>
</dbReference>
<keyword evidence="7 9" id="KW-0472">Membrane</keyword>
<evidence type="ECO:0000313" key="11">
    <source>
        <dbReference type="EMBL" id="MBB4571686.1"/>
    </source>
</evidence>
<organism evidence="11 12">
    <name type="scientific">Rhizobium leucaenae</name>
    <dbReference type="NCBI Taxonomy" id="29450"/>
    <lineage>
        <taxon>Bacteria</taxon>
        <taxon>Pseudomonadati</taxon>
        <taxon>Pseudomonadota</taxon>
        <taxon>Alphaproteobacteria</taxon>
        <taxon>Hyphomicrobiales</taxon>
        <taxon>Rhizobiaceae</taxon>
        <taxon>Rhizobium/Agrobacterium group</taxon>
        <taxon>Rhizobium</taxon>
    </lineage>
</organism>
<dbReference type="FunFam" id="3.90.550.10:FF:000079">
    <property type="entry name" value="Probable glycosyl transferase"/>
    <property type="match status" value="1"/>
</dbReference>
<feature type="transmembrane region" description="Helical" evidence="9">
    <location>
        <begin position="272"/>
        <end position="296"/>
    </location>
</feature>
<feature type="transmembrane region" description="Helical" evidence="9">
    <location>
        <begin position="239"/>
        <end position="260"/>
    </location>
</feature>
<dbReference type="GO" id="GO:0005886">
    <property type="term" value="C:plasma membrane"/>
    <property type="evidence" value="ECO:0007669"/>
    <property type="project" value="UniProtKB-SubCell"/>
</dbReference>
<evidence type="ECO:0000256" key="4">
    <source>
        <dbReference type="ARBA" id="ARBA00022679"/>
    </source>
</evidence>
<dbReference type="PANTHER" id="PTHR48090">
    <property type="entry name" value="UNDECAPRENYL-PHOSPHATE 4-DEOXY-4-FORMAMIDO-L-ARABINOSE TRANSFERASE-RELATED"/>
    <property type="match status" value="1"/>
</dbReference>
<evidence type="ECO:0000256" key="2">
    <source>
        <dbReference type="ARBA" id="ARBA00022475"/>
    </source>
</evidence>
<evidence type="ECO:0000256" key="6">
    <source>
        <dbReference type="ARBA" id="ARBA00022989"/>
    </source>
</evidence>
<reference evidence="11 12" key="1">
    <citation type="submission" date="2020-08" db="EMBL/GenBank/DDBJ databases">
        <title>Genomic Encyclopedia of Type Strains, Phase IV (KMG-V): Genome sequencing to study the core and pangenomes of soil and plant-associated prokaryotes.</title>
        <authorList>
            <person name="Whitman W."/>
        </authorList>
    </citation>
    <scope>NUCLEOTIDE SEQUENCE [LARGE SCALE GENOMIC DNA]</scope>
    <source>
        <strain evidence="11 12">SEMIA 492</strain>
    </source>
</reference>
<accession>A0A7W6ZZM5</accession>
<dbReference type="Pfam" id="PF00535">
    <property type="entry name" value="Glycos_transf_2"/>
    <property type="match status" value="1"/>
</dbReference>
<keyword evidence="4 11" id="KW-0808">Transferase</keyword>
<gene>
    <name evidence="11" type="ORF">GGE60_005851</name>
</gene>
<evidence type="ECO:0000256" key="5">
    <source>
        <dbReference type="ARBA" id="ARBA00022692"/>
    </source>
</evidence>
<evidence type="ECO:0000256" key="8">
    <source>
        <dbReference type="ARBA" id="ARBA00038152"/>
    </source>
</evidence>
<dbReference type="InterPro" id="IPR029044">
    <property type="entry name" value="Nucleotide-diphossugar_trans"/>
</dbReference>
<protein>
    <submittedName>
        <fullName evidence="11">Dolichol-phosphate mannosyltransferase</fullName>
        <ecNumber evidence="11">2.4.1.83</ecNumber>
    </submittedName>
</protein>
<comment type="subcellular location">
    <subcellularLocation>
        <location evidence="1">Cell membrane</location>
        <topology evidence="1">Multi-pass membrane protein</topology>
    </subcellularLocation>
</comment>
<dbReference type="SUPFAM" id="SSF53448">
    <property type="entry name" value="Nucleotide-diphospho-sugar transferases"/>
    <property type="match status" value="1"/>
</dbReference>
<keyword evidence="5 9" id="KW-0812">Transmembrane</keyword>
<evidence type="ECO:0000259" key="10">
    <source>
        <dbReference type="Pfam" id="PF00535"/>
    </source>
</evidence>
<dbReference type="EC" id="2.4.1.83" evidence="11"/>
<evidence type="ECO:0000256" key="7">
    <source>
        <dbReference type="ARBA" id="ARBA00023136"/>
    </source>
</evidence>
<dbReference type="PANTHER" id="PTHR48090:SF1">
    <property type="entry name" value="PROPHAGE BACTOPRENOL GLUCOSYL TRANSFERASE HOMOLOG"/>
    <property type="match status" value="1"/>
</dbReference>
<keyword evidence="2" id="KW-1003">Cell membrane</keyword>